<dbReference type="EMBL" id="MN739312">
    <property type="protein sequence ID" value="QHS98148.1"/>
    <property type="molecule type" value="Genomic_DNA"/>
</dbReference>
<dbReference type="InterPro" id="IPR001339">
    <property type="entry name" value="mRNA_cap_enzyme_adenylation"/>
</dbReference>
<evidence type="ECO:0000259" key="6">
    <source>
        <dbReference type="PROSITE" id="PS51562"/>
    </source>
</evidence>
<dbReference type="Pfam" id="PF01331">
    <property type="entry name" value="mRNA_cap_enzyme"/>
    <property type="match status" value="1"/>
</dbReference>
<evidence type="ECO:0000256" key="3">
    <source>
        <dbReference type="ARBA" id="ARBA00022679"/>
    </source>
</evidence>
<dbReference type="InterPro" id="IPR004971">
    <property type="entry name" value="mRNA_G-N7_MeTrfase_dom"/>
</dbReference>
<dbReference type="GO" id="GO:0003723">
    <property type="term" value="F:RNA binding"/>
    <property type="evidence" value="ECO:0007669"/>
    <property type="project" value="UniProtKB-KW"/>
</dbReference>
<dbReference type="AlphaFoldDB" id="A0A6C0C3C3"/>
<dbReference type="Pfam" id="PF03291">
    <property type="entry name" value="mRNA_G-N7_MeTrfase"/>
    <property type="match status" value="1"/>
</dbReference>
<reference evidence="7" key="1">
    <citation type="journal article" date="2020" name="Nature">
        <title>Giant virus diversity and host interactions through global metagenomics.</title>
        <authorList>
            <person name="Schulz F."/>
            <person name="Roux S."/>
            <person name="Paez-Espino D."/>
            <person name="Jungbluth S."/>
            <person name="Walsh D.A."/>
            <person name="Denef V.J."/>
            <person name="McMahon K.D."/>
            <person name="Konstantinidis K.T."/>
            <person name="Eloe-Fadrosh E.A."/>
            <person name="Kyrpides N.C."/>
            <person name="Woyke T."/>
        </authorList>
    </citation>
    <scope>NUCLEOTIDE SEQUENCE</scope>
    <source>
        <strain evidence="7">GVMAG-M-3300020182-84</strain>
    </source>
</reference>
<dbReference type="PANTHER" id="PTHR12189">
    <property type="entry name" value="MRNA GUANINE-7- METHYLTRANSFERASE"/>
    <property type="match status" value="1"/>
</dbReference>
<dbReference type="GO" id="GO:0004484">
    <property type="term" value="F:mRNA guanylyltransferase activity"/>
    <property type="evidence" value="ECO:0007669"/>
    <property type="project" value="InterPro"/>
</dbReference>
<keyword evidence="5" id="KW-0694">RNA-binding</keyword>
<dbReference type="SUPFAM" id="SSF56091">
    <property type="entry name" value="DNA ligase/mRNA capping enzyme, catalytic domain"/>
    <property type="match status" value="1"/>
</dbReference>
<dbReference type="Gene3D" id="3.40.50.150">
    <property type="entry name" value="Vaccinia Virus protein VP39"/>
    <property type="match status" value="1"/>
</dbReference>
<organism evidence="7">
    <name type="scientific">viral metagenome</name>
    <dbReference type="NCBI Taxonomy" id="1070528"/>
    <lineage>
        <taxon>unclassified sequences</taxon>
        <taxon>metagenomes</taxon>
        <taxon>organismal metagenomes</taxon>
    </lineage>
</organism>
<evidence type="ECO:0000313" key="7">
    <source>
        <dbReference type="EMBL" id="QHS98148.1"/>
    </source>
</evidence>
<dbReference type="GO" id="GO:0005524">
    <property type="term" value="F:ATP binding"/>
    <property type="evidence" value="ECO:0007669"/>
    <property type="project" value="InterPro"/>
</dbReference>
<evidence type="ECO:0000256" key="4">
    <source>
        <dbReference type="ARBA" id="ARBA00022691"/>
    </source>
</evidence>
<dbReference type="InterPro" id="IPR012340">
    <property type="entry name" value="NA-bd_OB-fold"/>
</dbReference>
<dbReference type="Gene3D" id="3.30.470.30">
    <property type="entry name" value="DNA ligase/mRNA capping enzyme"/>
    <property type="match status" value="1"/>
</dbReference>
<dbReference type="EC" id="2.1.1.56" evidence="1"/>
<keyword evidence="4" id="KW-0949">S-adenosyl-L-methionine</keyword>
<sequence length="1113" mass="128534">MESKSSMTLDHLVKLYLESQPIIKDNYKEKEFEIRFGSNPKLQKPLNRVDYENVVKHLLSCGFTSENLNGFQMLRINNEFIDKRSGMTKLSTIRVELNGEDMINAYCLHNDLQKLIDLHSTTGSKIKFTQKNYALNKDDQQIRPIDMPNFNIRAAFQTEQDFKHYSNISKSIVRSWNDSKKIFRLINRVRFSHPDYPIFVDISIVKSSSRVNKRLAPQYTIQESNTFSNSEHYEVELEMNNMKVGTGTQYQDPNALTSKIKQMIRLVLSGLQNTKYPVSYDTQKEVANNYLELIHGKQIPSYIQTKHFIGPSSYTLQMENICKNPQDSVVPNITKNFCVTEKADGERRLLFIDKDGKMYNINTNMQIIFTGAKTEEKLLFNTLLDGEYIKTNKVNDNINLYAAFDIYYLNGKDIRSLPFVNETDENHNFRLFYLQDVIKNLKHTSIIPGKKSDYHVKAKSFYISNANTNIFNCCSRILSNIDDDLFDYETDGLIFTPNLLPVGCNTTKDTPANYKISWTHSFKWKPPEFNTIDFLVHIKKTKSGEDEIHHVYEDGQDLSSHTMLNKYKTLILNCGFDETKHGYLNPCENIYQNNIVRLKNKDDNSNYKPMPFIPTDPYDDKAYICNLYTKTDGKNDILFTEEGEPFENNMIVEFKYNTEAKSGWNWIPLRVRYDKTTELRNGNKNYGNGYHVANSNWRSIHYPITDLILRTGENIPSYSENSDIYYNRTTNVSETRSLRDFHNLYVKQRLLTNVAKEDDILIDYSVGKGGDLPKWLHSKLKFVFGVDISSDNIHNRADGACVRYIKKVLDNRSIFDALFVVGDSSKNIKKTIAYSNDKDKNVSNAVFGVGPKDKTLIGDGVYKNFGIGANGFNVGSCQFALHYFFENKRTLHNFICNLSETIALNGHFIGTCYDGNSVFRLLQNKSKDESVSVFKNEKKIFELIKEYDETGFPNDDESLGYPIKVFQETINLYFREYLVNFPYFESVMEDYGFIPISSEESMSMGFTSYSGLFSDLFSKMESETDIFSGKAKSMSEEEKKISFLNRYFIFKKVRNVDASTIMKTALSKIELPEDKVIDSVEPETNTNIETVTEAVPKGKKTKKKTLIKQIEEE</sequence>
<dbReference type="GO" id="GO:0005634">
    <property type="term" value="C:nucleus"/>
    <property type="evidence" value="ECO:0007669"/>
    <property type="project" value="TreeGrafter"/>
</dbReference>
<evidence type="ECO:0000256" key="5">
    <source>
        <dbReference type="ARBA" id="ARBA00022884"/>
    </source>
</evidence>
<evidence type="ECO:0000256" key="2">
    <source>
        <dbReference type="ARBA" id="ARBA00022603"/>
    </source>
</evidence>
<protein>
    <recommendedName>
        <fullName evidence="1">mRNA (guanine-N(7))-methyltransferase</fullName>
        <ecNumber evidence="1">2.1.1.56</ecNumber>
    </recommendedName>
</protein>
<dbReference type="GO" id="GO:0004482">
    <property type="term" value="F:mRNA 5'-cap (guanine-N7-)-methyltransferase activity"/>
    <property type="evidence" value="ECO:0007669"/>
    <property type="project" value="UniProtKB-EC"/>
</dbReference>
<dbReference type="InterPro" id="IPR039753">
    <property type="entry name" value="RG7MT1"/>
</dbReference>
<keyword evidence="3" id="KW-0808">Transferase</keyword>
<dbReference type="PANTHER" id="PTHR12189:SF2">
    <property type="entry name" value="MRNA CAP GUANINE-N7 METHYLTRANSFERASE"/>
    <property type="match status" value="1"/>
</dbReference>
<accession>A0A6C0C3C3</accession>
<evidence type="ECO:0000256" key="1">
    <source>
        <dbReference type="ARBA" id="ARBA00011926"/>
    </source>
</evidence>
<name>A0A6C0C3C3_9ZZZZ</name>
<proteinExistence type="predicted"/>
<keyword evidence="2" id="KW-0489">Methyltransferase</keyword>
<dbReference type="InterPro" id="IPR029063">
    <property type="entry name" value="SAM-dependent_MTases_sf"/>
</dbReference>
<dbReference type="SUPFAM" id="SSF53335">
    <property type="entry name" value="S-adenosyl-L-methionine-dependent methyltransferases"/>
    <property type="match status" value="1"/>
</dbReference>
<feature type="domain" description="MRNA cap 0 methyltransferase" evidence="6">
    <location>
        <begin position="733"/>
        <end position="1053"/>
    </location>
</feature>
<dbReference type="Gene3D" id="2.40.50.140">
    <property type="entry name" value="Nucleic acid-binding proteins"/>
    <property type="match status" value="1"/>
</dbReference>
<dbReference type="PROSITE" id="PS51562">
    <property type="entry name" value="RNA_CAP0_MT"/>
    <property type="match status" value="1"/>
</dbReference>